<accession>A0ABP8L425</accession>
<proteinExistence type="predicted"/>
<protein>
    <submittedName>
        <fullName evidence="2">Uncharacterized protein</fullName>
    </submittedName>
</protein>
<organism evidence="2 3">
    <name type="scientific">Georgenia halophila</name>
    <dbReference type="NCBI Taxonomy" id="620889"/>
    <lineage>
        <taxon>Bacteria</taxon>
        <taxon>Bacillati</taxon>
        <taxon>Actinomycetota</taxon>
        <taxon>Actinomycetes</taxon>
        <taxon>Micrococcales</taxon>
        <taxon>Bogoriellaceae</taxon>
        <taxon>Georgenia</taxon>
    </lineage>
</organism>
<keyword evidence="3" id="KW-1185">Reference proteome</keyword>
<evidence type="ECO:0000313" key="2">
    <source>
        <dbReference type="EMBL" id="GAA4421738.1"/>
    </source>
</evidence>
<gene>
    <name evidence="2" type="ORF">GCM10023169_14980</name>
</gene>
<feature type="transmembrane region" description="Helical" evidence="1">
    <location>
        <begin position="53"/>
        <end position="72"/>
    </location>
</feature>
<keyword evidence="1" id="KW-0472">Membrane</keyword>
<feature type="transmembrane region" description="Helical" evidence="1">
    <location>
        <begin position="21"/>
        <end position="41"/>
    </location>
</feature>
<sequence>MTAWVDDRSDSTGPSARVPSGLLPALGLGYIPIFVAAGWLVGAGSAGSTFTELSPLTLLLPALSFAGELWFARVLSRYPPALRDRRLRRSWGQLLLAAAFVAIAVVLFVVLMPEIDSPHATLSMGVGLMAGMSVHSTLTVRSVRRLLES</sequence>
<evidence type="ECO:0000313" key="3">
    <source>
        <dbReference type="Proteomes" id="UP001500622"/>
    </source>
</evidence>
<keyword evidence="1" id="KW-1133">Transmembrane helix</keyword>
<keyword evidence="1" id="KW-0812">Transmembrane</keyword>
<dbReference type="Proteomes" id="UP001500622">
    <property type="component" value="Unassembled WGS sequence"/>
</dbReference>
<feature type="transmembrane region" description="Helical" evidence="1">
    <location>
        <begin position="93"/>
        <end position="113"/>
    </location>
</feature>
<comment type="caution">
    <text evidence="2">The sequence shown here is derived from an EMBL/GenBank/DDBJ whole genome shotgun (WGS) entry which is preliminary data.</text>
</comment>
<dbReference type="EMBL" id="BAABGN010000006">
    <property type="protein sequence ID" value="GAA4421738.1"/>
    <property type="molecule type" value="Genomic_DNA"/>
</dbReference>
<evidence type="ECO:0000256" key="1">
    <source>
        <dbReference type="SAM" id="Phobius"/>
    </source>
</evidence>
<name>A0ABP8L425_9MICO</name>
<reference evidence="3" key="1">
    <citation type="journal article" date="2019" name="Int. J. Syst. Evol. Microbiol.">
        <title>The Global Catalogue of Microorganisms (GCM) 10K type strain sequencing project: providing services to taxonomists for standard genome sequencing and annotation.</title>
        <authorList>
            <consortium name="The Broad Institute Genomics Platform"/>
            <consortium name="The Broad Institute Genome Sequencing Center for Infectious Disease"/>
            <person name="Wu L."/>
            <person name="Ma J."/>
        </authorList>
    </citation>
    <scope>NUCLEOTIDE SEQUENCE [LARGE SCALE GENOMIC DNA]</scope>
    <source>
        <strain evidence="3">JCM 17810</strain>
    </source>
</reference>